<keyword evidence="3" id="KW-0813">Transport</keyword>
<reference evidence="10 11" key="1">
    <citation type="submission" date="2016-11" db="EMBL/GenBank/DDBJ databases">
        <authorList>
            <person name="Jaros S."/>
            <person name="Januszkiewicz K."/>
            <person name="Wedrychowicz H."/>
        </authorList>
    </citation>
    <scope>NUCLEOTIDE SEQUENCE [LARGE SCALE GENOMIC DNA]</scope>
    <source>
        <strain evidence="10 11">DSM 3074</strain>
    </source>
</reference>
<dbReference type="SUPFAM" id="SSF56954">
    <property type="entry name" value="Outer membrane efflux proteins (OEP)"/>
    <property type="match status" value="1"/>
</dbReference>
<keyword evidence="4" id="KW-1134">Transmembrane beta strand</keyword>
<dbReference type="InterPro" id="IPR003423">
    <property type="entry name" value="OMP_efflux"/>
</dbReference>
<evidence type="ECO:0000256" key="1">
    <source>
        <dbReference type="ARBA" id="ARBA00004442"/>
    </source>
</evidence>
<comment type="subcellular location">
    <subcellularLocation>
        <location evidence="1">Cell outer membrane</location>
    </subcellularLocation>
</comment>
<dbReference type="GO" id="GO:0015288">
    <property type="term" value="F:porin activity"/>
    <property type="evidence" value="ECO:0007669"/>
    <property type="project" value="TreeGrafter"/>
</dbReference>
<dbReference type="PANTHER" id="PTHR30026:SF20">
    <property type="entry name" value="OUTER MEMBRANE PROTEIN TOLC"/>
    <property type="match status" value="1"/>
</dbReference>
<feature type="chain" id="PRO_5012861540" evidence="9">
    <location>
        <begin position="27"/>
        <end position="448"/>
    </location>
</feature>
<name>A0A1M6D5G0_9FIRM</name>
<feature type="signal peptide" evidence="9">
    <location>
        <begin position="1"/>
        <end position="26"/>
    </location>
</feature>
<keyword evidence="9" id="KW-0732">Signal</keyword>
<feature type="coiled-coil region" evidence="8">
    <location>
        <begin position="115"/>
        <end position="174"/>
    </location>
</feature>
<evidence type="ECO:0000256" key="5">
    <source>
        <dbReference type="ARBA" id="ARBA00022692"/>
    </source>
</evidence>
<dbReference type="GO" id="GO:1990281">
    <property type="term" value="C:efflux pump complex"/>
    <property type="evidence" value="ECO:0007669"/>
    <property type="project" value="TreeGrafter"/>
</dbReference>
<dbReference type="Gene3D" id="1.20.1600.10">
    <property type="entry name" value="Outer membrane efflux proteins (OEP)"/>
    <property type="match status" value="1"/>
</dbReference>
<evidence type="ECO:0000256" key="3">
    <source>
        <dbReference type="ARBA" id="ARBA00022448"/>
    </source>
</evidence>
<dbReference type="GO" id="GO:0009279">
    <property type="term" value="C:cell outer membrane"/>
    <property type="evidence" value="ECO:0007669"/>
    <property type="project" value="UniProtKB-SubCell"/>
</dbReference>
<organism evidence="10 11">
    <name type="scientific">Anaerovibrio lipolyticus DSM 3074</name>
    <dbReference type="NCBI Taxonomy" id="1120997"/>
    <lineage>
        <taxon>Bacteria</taxon>
        <taxon>Bacillati</taxon>
        <taxon>Bacillota</taxon>
        <taxon>Negativicutes</taxon>
        <taxon>Selenomonadales</taxon>
        <taxon>Selenomonadaceae</taxon>
        <taxon>Anaerovibrio</taxon>
    </lineage>
</organism>
<evidence type="ECO:0000256" key="7">
    <source>
        <dbReference type="ARBA" id="ARBA00023237"/>
    </source>
</evidence>
<dbReference type="Proteomes" id="UP000191240">
    <property type="component" value="Unassembled WGS sequence"/>
</dbReference>
<keyword evidence="5" id="KW-0812">Transmembrane</keyword>
<comment type="similarity">
    <text evidence="2">Belongs to the outer membrane factor (OMF) (TC 1.B.17) family.</text>
</comment>
<evidence type="ECO:0000256" key="9">
    <source>
        <dbReference type="SAM" id="SignalP"/>
    </source>
</evidence>
<evidence type="ECO:0000313" key="10">
    <source>
        <dbReference type="EMBL" id="SHI68440.1"/>
    </source>
</evidence>
<keyword evidence="7" id="KW-0998">Cell outer membrane</keyword>
<dbReference type="InterPro" id="IPR051906">
    <property type="entry name" value="TolC-like"/>
</dbReference>
<dbReference type="RefSeq" id="WP_159446725.1">
    <property type="nucleotide sequence ID" value="NZ_FQYW01000010.1"/>
</dbReference>
<sequence length="448" mass="49797">MKSRKKRAGAIALALAVLTAFGTSSAERVDMTLDEGIRLALENNYSIEESGADLDSAYWSLREARRNGGPKVNWTSTAYRVGGKAYEGWNHNGLYGNQFSFSMPIYSGGRVENGIKAAEMGLSGAELEYERTKQNIRNTVSGDYYYILKCRSEVEVYQESVNNLQAHLDNVNAKLRAGVVAQKDVLSSEVSLAEEKQKLVTAVNDYHVAVATFNNDVGLPMETETNPREQLEYEKYAFTLPECDEYAKLHRPDLFQKEFNLRQKKAEMEAAKSGMRPKLDAGVGRNIGGSSAFKTDSVTSDSWTAGVALSWDIFDSGITSAQVNKKKAAVHRAEAELKDKLNNVRLEVRTAYLNMQAAEENIGTMREALEKAHEDYRIEVVRYNAGVGTNLEVMDAQDKLVSAKGDFINALYKYNYSRASLDTAMGVPVDLDVTPYRQTLENSEKKGE</sequence>
<protein>
    <submittedName>
        <fullName evidence="10">Outer membrane protein TolC</fullName>
    </submittedName>
</protein>
<dbReference type="EMBL" id="FQYW01000010">
    <property type="protein sequence ID" value="SHI68440.1"/>
    <property type="molecule type" value="Genomic_DNA"/>
</dbReference>
<gene>
    <name evidence="10" type="ORF">SAMN02745671_01330</name>
</gene>
<dbReference type="GO" id="GO:0015562">
    <property type="term" value="F:efflux transmembrane transporter activity"/>
    <property type="evidence" value="ECO:0007669"/>
    <property type="project" value="InterPro"/>
</dbReference>
<evidence type="ECO:0000256" key="2">
    <source>
        <dbReference type="ARBA" id="ARBA00007613"/>
    </source>
</evidence>
<dbReference type="PANTHER" id="PTHR30026">
    <property type="entry name" value="OUTER MEMBRANE PROTEIN TOLC"/>
    <property type="match status" value="1"/>
</dbReference>
<keyword evidence="6" id="KW-0472">Membrane</keyword>
<feature type="coiled-coil region" evidence="8">
    <location>
        <begin position="323"/>
        <end position="375"/>
    </location>
</feature>
<evidence type="ECO:0000256" key="4">
    <source>
        <dbReference type="ARBA" id="ARBA00022452"/>
    </source>
</evidence>
<keyword evidence="8" id="KW-0175">Coiled coil</keyword>
<evidence type="ECO:0000313" key="11">
    <source>
        <dbReference type="Proteomes" id="UP000191240"/>
    </source>
</evidence>
<accession>A0A1M6D5G0</accession>
<dbReference type="Pfam" id="PF02321">
    <property type="entry name" value="OEP"/>
    <property type="match status" value="2"/>
</dbReference>
<evidence type="ECO:0000256" key="8">
    <source>
        <dbReference type="SAM" id="Coils"/>
    </source>
</evidence>
<dbReference type="OrthoDB" id="6395775at2"/>
<proteinExistence type="inferred from homology"/>
<evidence type="ECO:0000256" key="6">
    <source>
        <dbReference type="ARBA" id="ARBA00023136"/>
    </source>
</evidence>
<dbReference type="AlphaFoldDB" id="A0A1M6D5G0"/>